<feature type="non-terminal residue" evidence="1">
    <location>
        <position position="1"/>
    </location>
</feature>
<dbReference type="AlphaFoldDB" id="A0A371FS54"/>
<accession>A0A371FS54</accession>
<reference evidence="1" key="1">
    <citation type="submission" date="2018-05" db="EMBL/GenBank/DDBJ databases">
        <title>Draft genome of Mucuna pruriens seed.</title>
        <authorList>
            <person name="Nnadi N.E."/>
            <person name="Vos R."/>
            <person name="Hasami M.H."/>
            <person name="Devisetty U.K."/>
            <person name="Aguiy J.C."/>
        </authorList>
    </citation>
    <scope>NUCLEOTIDE SEQUENCE [LARGE SCALE GENOMIC DNA]</scope>
    <source>
        <strain evidence="1">JCA_2017</strain>
    </source>
</reference>
<organism evidence="1 2">
    <name type="scientific">Mucuna pruriens</name>
    <name type="common">Velvet bean</name>
    <name type="synonym">Dolichos pruriens</name>
    <dbReference type="NCBI Taxonomy" id="157652"/>
    <lineage>
        <taxon>Eukaryota</taxon>
        <taxon>Viridiplantae</taxon>
        <taxon>Streptophyta</taxon>
        <taxon>Embryophyta</taxon>
        <taxon>Tracheophyta</taxon>
        <taxon>Spermatophyta</taxon>
        <taxon>Magnoliopsida</taxon>
        <taxon>eudicotyledons</taxon>
        <taxon>Gunneridae</taxon>
        <taxon>Pentapetalae</taxon>
        <taxon>rosids</taxon>
        <taxon>fabids</taxon>
        <taxon>Fabales</taxon>
        <taxon>Fabaceae</taxon>
        <taxon>Papilionoideae</taxon>
        <taxon>50 kb inversion clade</taxon>
        <taxon>NPAAA clade</taxon>
        <taxon>indigoferoid/millettioid clade</taxon>
        <taxon>Phaseoleae</taxon>
        <taxon>Mucuna</taxon>
    </lineage>
</organism>
<dbReference type="OrthoDB" id="1697529at2759"/>
<proteinExistence type="predicted"/>
<evidence type="ECO:0000313" key="1">
    <source>
        <dbReference type="EMBL" id="RDX81169.1"/>
    </source>
</evidence>
<protein>
    <submittedName>
        <fullName evidence="1">Uncharacterized protein</fullName>
    </submittedName>
</protein>
<evidence type="ECO:0000313" key="2">
    <source>
        <dbReference type="Proteomes" id="UP000257109"/>
    </source>
</evidence>
<keyword evidence="2" id="KW-1185">Reference proteome</keyword>
<gene>
    <name evidence="1" type="ORF">CR513_38185</name>
</gene>
<comment type="caution">
    <text evidence="1">The sequence shown here is derived from an EMBL/GenBank/DDBJ whole genome shotgun (WGS) entry which is preliminary data.</text>
</comment>
<sequence>MGIETNECFLVQFIINSLPVEFGQFQVMLIHEEGRLKKVKDNFIHLMTHDEYNWSNRLSLNLMRLTMVANVNPSMPKTYDSRKFMKLAKDELTNKKFDWSQPIHGYAIEMSNLASKMKSMGMGASDTFLVQFILKSFPIELGQF</sequence>
<dbReference type="Proteomes" id="UP000257109">
    <property type="component" value="Unassembled WGS sequence"/>
</dbReference>
<dbReference type="EMBL" id="QJKJ01007991">
    <property type="protein sequence ID" value="RDX81169.1"/>
    <property type="molecule type" value="Genomic_DNA"/>
</dbReference>
<name>A0A371FS54_MUCPR</name>